<evidence type="ECO:0000313" key="8">
    <source>
        <dbReference type="Proteomes" id="UP000829720"/>
    </source>
</evidence>
<dbReference type="PANTHER" id="PTHR23192:SF85">
    <property type="entry name" value="GLIOMEDIN"/>
    <property type="match status" value="1"/>
</dbReference>
<evidence type="ECO:0000256" key="1">
    <source>
        <dbReference type="ARBA" id="ARBA00004613"/>
    </source>
</evidence>
<proteinExistence type="predicted"/>
<keyword evidence="5" id="KW-0472">Membrane</keyword>
<feature type="region of interest" description="Disordered" evidence="4">
    <location>
        <begin position="154"/>
        <end position="256"/>
    </location>
</feature>
<dbReference type="InterPro" id="IPR003112">
    <property type="entry name" value="Olfac-like_dom"/>
</dbReference>
<dbReference type="PANTHER" id="PTHR23192">
    <property type="entry name" value="OLFACTOMEDIN-RELATED"/>
    <property type="match status" value="1"/>
</dbReference>
<keyword evidence="5" id="KW-0812">Transmembrane</keyword>
<evidence type="ECO:0000313" key="7">
    <source>
        <dbReference type="EMBL" id="KAI1904060.1"/>
    </source>
</evidence>
<comment type="caution">
    <text evidence="3">Lacks conserved residue(s) required for the propagation of feature annotation.</text>
</comment>
<dbReference type="Pfam" id="PF02191">
    <property type="entry name" value="OLF"/>
    <property type="match status" value="1"/>
</dbReference>
<evidence type="ECO:0000256" key="2">
    <source>
        <dbReference type="ARBA" id="ARBA00022525"/>
    </source>
</evidence>
<keyword evidence="2" id="KW-0964">Secreted</keyword>
<sequence length="544" mass="59149">MKQGAEGPSWQLRALLFGTCILTLLSCAGLVLLLLRQTQLTAQLEHLNTQVQEVSERALVEFVTEVTPHAERQRAKRLRHQASRSKRSHGPSGPQGPQGLEGPEGPEVPQHPIHREQQADMMMMMTYSMVPVKVLVDLCNSTKGICLTGPQGPPGLPGLDGMPGFNGAEGTPGPRGEPGAEGRRGRRGPAGPPGEKGDRGDVGEPGPPGEKGETSNDVMLEGPPGPVGPPGAPGPIGPPGPPGLPGPPGPPRNRTHRAHLQRAPLSVGLTYTVPNDGTLAARNHGKTQEAISKKAECVVKSVSNPRNVSKMESTYGAWMQDLARPDDERIWVADHFSGRDLKEYSSTASFRSQNHTRKTIDVRKFFFGCGHIVYNGSIYYHIAGTSEIAKFNLQTTRLSTLSVENALYHNLIYLLHNSKTYFKMAADESGLWLVFASSVDDSIMVAQLDEKTFSVTSYINTSYPRTKAGNAFIACGVLYVTDTKDTKVTFAFDLLKRKPISVSFDLRSSSGILAMLSYSPKSRRLYTWDSAYVKTYDVNFLSDD</sequence>
<dbReference type="GO" id="GO:0009986">
    <property type="term" value="C:cell surface"/>
    <property type="evidence" value="ECO:0007669"/>
    <property type="project" value="TreeGrafter"/>
</dbReference>
<feature type="compositionally biased region" description="Basic residues" evidence="4">
    <location>
        <begin position="74"/>
        <end position="89"/>
    </location>
</feature>
<dbReference type="SMART" id="SM00284">
    <property type="entry name" value="OLF"/>
    <property type="match status" value="1"/>
</dbReference>
<feature type="compositionally biased region" description="Pro residues" evidence="4">
    <location>
        <begin position="223"/>
        <end position="251"/>
    </location>
</feature>
<feature type="compositionally biased region" description="Low complexity" evidence="4">
    <location>
        <begin position="157"/>
        <end position="174"/>
    </location>
</feature>
<dbReference type="AlphaFoldDB" id="A0A8T3E5S4"/>
<organism evidence="7 8">
    <name type="scientific">Albula goreensis</name>
    <dbReference type="NCBI Taxonomy" id="1534307"/>
    <lineage>
        <taxon>Eukaryota</taxon>
        <taxon>Metazoa</taxon>
        <taxon>Chordata</taxon>
        <taxon>Craniata</taxon>
        <taxon>Vertebrata</taxon>
        <taxon>Euteleostomi</taxon>
        <taxon>Actinopterygii</taxon>
        <taxon>Neopterygii</taxon>
        <taxon>Teleostei</taxon>
        <taxon>Albuliformes</taxon>
        <taxon>Albulidae</taxon>
        <taxon>Albula</taxon>
    </lineage>
</organism>
<comment type="subcellular location">
    <subcellularLocation>
        <location evidence="1">Secreted</location>
    </subcellularLocation>
</comment>
<dbReference type="GO" id="GO:0005615">
    <property type="term" value="C:extracellular space"/>
    <property type="evidence" value="ECO:0007669"/>
    <property type="project" value="TreeGrafter"/>
</dbReference>
<keyword evidence="5" id="KW-1133">Transmembrane helix</keyword>
<reference evidence="7" key="1">
    <citation type="submission" date="2021-01" db="EMBL/GenBank/DDBJ databases">
        <authorList>
            <person name="Zahm M."/>
            <person name="Roques C."/>
            <person name="Cabau C."/>
            <person name="Klopp C."/>
            <person name="Donnadieu C."/>
            <person name="Jouanno E."/>
            <person name="Lampietro C."/>
            <person name="Louis A."/>
            <person name="Herpin A."/>
            <person name="Echchiki A."/>
            <person name="Berthelot C."/>
            <person name="Parey E."/>
            <person name="Roest-Crollius H."/>
            <person name="Braasch I."/>
            <person name="Postlethwait J."/>
            <person name="Bobe J."/>
            <person name="Montfort J."/>
            <person name="Bouchez O."/>
            <person name="Begum T."/>
            <person name="Mejri S."/>
            <person name="Adams A."/>
            <person name="Chen W.-J."/>
            <person name="Guiguen Y."/>
        </authorList>
    </citation>
    <scope>NUCLEOTIDE SEQUENCE</scope>
    <source>
        <tissue evidence="7">Blood</tissue>
    </source>
</reference>
<dbReference type="Proteomes" id="UP000829720">
    <property type="component" value="Unassembled WGS sequence"/>
</dbReference>
<feature type="transmembrane region" description="Helical" evidence="5">
    <location>
        <begin position="12"/>
        <end position="35"/>
    </location>
</feature>
<evidence type="ECO:0000256" key="5">
    <source>
        <dbReference type="SAM" id="Phobius"/>
    </source>
</evidence>
<evidence type="ECO:0000256" key="3">
    <source>
        <dbReference type="PROSITE-ProRule" id="PRU00446"/>
    </source>
</evidence>
<dbReference type="EMBL" id="JAERUA010000001">
    <property type="protein sequence ID" value="KAI1904060.1"/>
    <property type="molecule type" value="Genomic_DNA"/>
</dbReference>
<accession>A0A8T3E5S4</accession>
<feature type="compositionally biased region" description="Low complexity" evidence="4">
    <location>
        <begin position="90"/>
        <end position="110"/>
    </location>
</feature>
<dbReference type="PROSITE" id="PS51257">
    <property type="entry name" value="PROKAR_LIPOPROTEIN"/>
    <property type="match status" value="1"/>
</dbReference>
<keyword evidence="8" id="KW-1185">Reference proteome</keyword>
<evidence type="ECO:0000259" key="6">
    <source>
        <dbReference type="PROSITE" id="PS51132"/>
    </source>
</evidence>
<evidence type="ECO:0000256" key="4">
    <source>
        <dbReference type="SAM" id="MobiDB-lite"/>
    </source>
</evidence>
<feature type="domain" description="Olfactomedin-like" evidence="6">
    <location>
        <begin position="296"/>
        <end position="542"/>
    </location>
</feature>
<feature type="region of interest" description="Disordered" evidence="4">
    <location>
        <begin position="70"/>
        <end position="111"/>
    </location>
</feature>
<dbReference type="InterPro" id="IPR050605">
    <property type="entry name" value="Olfactomedin-like_domain"/>
</dbReference>
<dbReference type="SUPFAM" id="SSF101898">
    <property type="entry name" value="NHL repeat"/>
    <property type="match status" value="1"/>
</dbReference>
<protein>
    <recommendedName>
        <fullName evidence="6">Olfactomedin-like domain-containing protein</fullName>
    </recommendedName>
</protein>
<name>A0A8T3E5S4_9TELE</name>
<dbReference type="OrthoDB" id="8397025at2759"/>
<gene>
    <name evidence="7" type="ORF">AGOR_G00001790</name>
</gene>
<comment type="caution">
    <text evidence="7">The sequence shown here is derived from an EMBL/GenBank/DDBJ whole genome shotgun (WGS) entry which is preliminary data.</text>
</comment>
<dbReference type="GO" id="GO:0007165">
    <property type="term" value="P:signal transduction"/>
    <property type="evidence" value="ECO:0007669"/>
    <property type="project" value="TreeGrafter"/>
</dbReference>
<dbReference type="PROSITE" id="PS51132">
    <property type="entry name" value="OLF"/>
    <property type="match status" value="1"/>
</dbReference>